<dbReference type="GO" id="GO:0006094">
    <property type="term" value="P:gluconeogenesis"/>
    <property type="evidence" value="ECO:0007669"/>
    <property type="project" value="TreeGrafter"/>
</dbReference>
<evidence type="ECO:0000313" key="18">
    <source>
        <dbReference type="EMBL" id="AEF56417.1"/>
    </source>
</evidence>
<gene>
    <name evidence="14" type="primary">pgk</name>
    <name evidence="18" type="ordered locus">Mar181_3401</name>
</gene>
<dbReference type="InterPro" id="IPR036043">
    <property type="entry name" value="Phosphoglycerate_kinase_sf"/>
</dbReference>
<protein>
    <recommendedName>
        <fullName evidence="7 14">Phosphoglycerate kinase</fullName>
        <ecNumber evidence="6 14">2.7.2.3</ecNumber>
    </recommendedName>
</protein>
<dbReference type="InterPro" id="IPR001576">
    <property type="entry name" value="Phosphoglycerate_kinase"/>
</dbReference>
<reference evidence="18 19" key="1">
    <citation type="journal article" date="2012" name="Stand. Genomic Sci.">
        <title>Complete genome sequence of Marinomonas posidonica type strain (IVIA-Po-181(T)).</title>
        <authorList>
            <person name="Lucas-Elio P."/>
            <person name="Goodwin L."/>
            <person name="Woyke T."/>
            <person name="Pitluck S."/>
            <person name="Nolan M."/>
            <person name="Kyrpides N.C."/>
            <person name="Detter J.C."/>
            <person name="Copeland A."/>
            <person name="Lu M."/>
            <person name="Bruce D."/>
            <person name="Detter C."/>
            <person name="Tapia R."/>
            <person name="Han S."/>
            <person name="Land M.L."/>
            <person name="Ivanova N."/>
            <person name="Mikhailova N."/>
            <person name="Johnston A.W."/>
            <person name="Sanchez-Amat A."/>
        </authorList>
    </citation>
    <scope>NUCLEOTIDE SEQUENCE [LARGE SCALE GENOMIC DNA]</scope>
    <source>
        <strain evidence="19">CECT 7376 / NCIMB 14433 / IVIA-Po-181</strain>
    </source>
</reference>
<dbReference type="PANTHER" id="PTHR11406:SF23">
    <property type="entry name" value="PHOSPHOGLYCERATE KINASE 1, CHLOROPLASTIC-RELATED"/>
    <property type="match status" value="1"/>
</dbReference>
<evidence type="ECO:0000313" key="19">
    <source>
        <dbReference type="Proteomes" id="UP000009230"/>
    </source>
</evidence>
<evidence type="ECO:0000256" key="8">
    <source>
        <dbReference type="ARBA" id="ARBA00022490"/>
    </source>
</evidence>
<name>F6CUJ7_MARPP</name>
<dbReference type="SUPFAM" id="SSF53748">
    <property type="entry name" value="Phosphoglycerate kinase"/>
    <property type="match status" value="1"/>
</dbReference>
<proteinExistence type="inferred from homology"/>
<dbReference type="InterPro" id="IPR015911">
    <property type="entry name" value="Phosphoglycerate_kinase_CS"/>
</dbReference>
<dbReference type="GO" id="GO:0043531">
    <property type="term" value="F:ADP binding"/>
    <property type="evidence" value="ECO:0007669"/>
    <property type="project" value="TreeGrafter"/>
</dbReference>
<keyword evidence="9 14" id="KW-0808">Transferase</keyword>
<feature type="binding site" evidence="14">
    <location>
        <position position="113"/>
    </location>
    <ligand>
        <name>substrate</name>
    </ligand>
</feature>
<evidence type="ECO:0000256" key="17">
    <source>
        <dbReference type="RuleBase" id="RU000532"/>
    </source>
</evidence>
<keyword evidence="8 14" id="KW-0963">Cytoplasm</keyword>
<dbReference type="STRING" id="491952.Mar181_3401"/>
<evidence type="ECO:0000256" key="6">
    <source>
        <dbReference type="ARBA" id="ARBA00013061"/>
    </source>
</evidence>
<comment type="similarity">
    <text evidence="4 14 17">Belongs to the phosphoglycerate kinase family.</text>
</comment>
<dbReference type="PANTHER" id="PTHR11406">
    <property type="entry name" value="PHOSPHOGLYCERATE KINASE"/>
    <property type="match status" value="1"/>
</dbReference>
<comment type="pathway">
    <text evidence="3 14">Carbohydrate degradation; glycolysis; pyruvate from D-glyceraldehyde 3-phosphate: step 2/5.</text>
</comment>
<dbReference type="OrthoDB" id="9808460at2"/>
<dbReference type="GO" id="GO:0004618">
    <property type="term" value="F:phosphoglycerate kinase activity"/>
    <property type="evidence" value="ECO:0007669"/>
    <property type="project" value="UniProtKB-UniRule"/>
</dbReference>
<dbReference type="Gene3D" id="3.40.50.1260">
    <property type="entry name" value="Phosphoglycerate kinase, N-terminal domain"/>
    <property type="match status" value="2"/>
</dbReference>
<dbReference type="EMBL" id="CP002771">
    <property type="protein sequence ID" value="AEF56417.1"/>
    <property type="molecule type" value="Genomic_DNA"/>
</dbReference>
<dbReference type="KEGG" id="mpc:Mar181_3401"/>
<keyword evidence="11 14" id="KW-0418">Kinase</keyword>
<evidence type="ECO:0000256" key="15">
    <source>
        <dbReference type="PIRSR" id="PIRSR000724-1"/>
    </source>
</evidence>
<evidence type="ECO:0000256" key="10">
    <source>
        <dbReference type="ARBA" id="ARBA00022741"/>
    </source>
</evidence>
<dbReference type="GO" id="GO:0005829">
    <property type="term" value="C:cytosol"/>
    <property type="evidence" value="ECO:0007669"/>
    <property type="project" value="TreeGrafter"/>
</dbReference>
<feature type="binding site" evidence="14 16">
    <location>
        <position position="197"/>
    </location>
    <ligand>
        <name>ATP</name>
        <dbReference type="ChEBI" id="CHEBI:30616"/>
    </ligand>
</feature>
<feature type="binding site" evidence="14 16">
    <location>
        <begin position="340"/>
        <end position="343"/>
    </location>
    <ligand>
        <name>ATP</name>
        <dbReference type="ChEBI" id="CHEBI:30616"/>
    </ligand>
</feature>
<dbReference type="PRINTS" id="PR00477">
    <property type="entry name" value="PHGLYCKINASE"/>
</dbReference>
<feature type="binding site" evidence="14">
    <location>
        <position position="36"/>
    </location>
    <ligand>
        <name>substrate</name>
    </ligand>
</feature>
<feature type="binding site" evidence="15">
    <location>
        <position position="113"/>
    </location>
    <ligand>
        <name>(2R)-3-phosphoglycerate</name>
        <dbReference type="ChEBI" id="CHEBI:58272"/>
    </ligand>
</feature>
<accession>F6CUJ7</accession>
<dbReference type="FunFam" id="3.40.50.1260:FF:000001">
    <property type="entry name" value="Phosphoglycerate kinase"/>
    <property type="match status" value="1"/>
</dbReference>
<keyword evidence="12 14" id="KW-0067">ATP-binding</keyword>
<dbReference type="RefSeq" id="WP_013797883.1">
    <property type="nucleotide sequence ID" value="NC_015559.1"/>
</dbReference>
<evidence type="ECO:0000256" key="12">
    <source>
        <dbReference type="ARBA" id="ARBA00022840"/>
    </source>
</evidence>
<dbReference type="HOGENOM" id="CLU_025427_0_2_6"/>
<dbReference type="PROSITE" id="PS00111">
    <property type="entry name" value="PGLYCERATE_KINASE"/>
    <property type="match status" value="1"/>
</dbReference>
<keyword evidence="13 14" id="KW-0324">Glycolysis</keyword>
<feature type="binding site" evidence="15">
    <location>
        <position position="36"/>
    </location>
    <ligand>
        <name>(2R)-3-phosphoglycerate</name>
        <dbReference type="ChEBI" id="CHEBI:58272"/>
    </ligand>
</feature>
<keyword evidence="19" id="KW-1185">Reference proteome</keyword>
<dbReference type="UniPathway" id="UPA00109">
    <property type="reaction ID" value="UER00185"/>
</dbReference>
<evidence type="ECO:0000256" key="4">
    <source>
        <dbReference type="ARBA" id="ARBA00008982"/>
    </source>
</evidence>
<sequence length="387" mass="40551">MTVIKMKDLDLANKRVLIREDLNVPVKNGKVTSDARIRAALPTIKLALEAGARVMVMSHLGRPTEGQYEEEFSMLPVAQHLSALLGQDVPLVKDWLDGVEVTAGQLVLVENVRFNPGEKKDDEALAKKMAALCDVFVMDAFGTAHRAQASTHGVAKFAPVACAGPLLATELDALEKALANPARPMAAIVGGSKVSTKLTVLESLSDKVDQLIVGGGIANTFLAAAGFPVGKSLYEEDLIPQAKALMAKTSIPLPEDVVVATEFAADAKATIKDAKDVAADDMILDIGPKAAAAFSALLEESQTIIWNGPVGVFEFDQFGEGTKALSMSIANSAGFSIAGGGDTLAAVDKYDIAGQVSYISTGGGAFLEFVEGKVLPAVAMLESRAQN</sequence>
<comment type="subunit">
    <text evidence="5 14">Monomer.</text>
</comment>
<evidence type="ECO:0000256" key="13">
    <source>
        <dbReference type="ARBA" id="ARBA00023152"/>
    </source>
</evidence>
<organism evidence="18 19">
    <name type="scientific">Marinomonas posidonica (strain CECT 7376 / NCIMB 14433 / IVIA-Po-181)</name>
    <dbReference type="NCBI Taxonomy" id="491952"/>
    <lineage>
        <taxon>Bacteria</taxon>
        <taxon>Pseudomonadati</taxon>
        <taxon>Pseudomonadota</taxon>
        <taxon>Gammaproteobacteria</taxon>
        <taxon>Oceanospirillales</taxon>
        <taxon>Oceanospirillaceae</taxon>
        <taxon>Marinomonas</taxon>
    </lineage>
</organism>
<dbReference type="Proteomes" id="UP000009230">
    <property type="component" value="Chromosome"/>
</dbReference>
<evidence type="ECO:0000256" key="9">
    <source>
        <dbReference type="ARBA" id="ARBA00022679"/>
    </source>
</evidence>
<feature type="binding site" evidence="14 16">
    <location>
        <position position="314"/>
    </location>
    <ligand>
        <name>ATP</name>
        <dbReference type="ChEBI" id="CHEBI:30616"/>
    </ligand>
</feature>
<dbReference type="GO" id="GO:0006096">
    <property type="term" value="P:glycolytic process"/>
    <property type="evidence" value="ECO:0007669"/>
    <property type="project" value="UniProtKB-UniRule"/>
</dbReference>
<feature type="binding site" evidence="14 15">
    <location>
        <begin position="21"/>
        <end position="23"/>
    </location>
    <ligand>
        <name>substrate</name>
    </ligand>
</feature>
<dbReference type="HAMAP" id="MF_00145">
    <property type="entry name" value="Phosphoglyc_kinase"/>
    <property type="match status" value="1"/>
</dbReference>
<evidence type="ECO:0000256" key="16">
    <source>
        <dbReference type="PIRSR" id="PIRSR000724-2"/>
    </source>
</evidence>
<comment type="caution">
    <text evidence="14">Lacks conserved residue(s) required for the propagation of feature annotation.</text>
</comment>
<dbReference type="AlphaFoldDB" id="F6CUJ7"/>
<dbReference type="Pfam" id="PF00162">
    <property type="entry name" value="PGK"/>
    <property type="match status" value="1"/>
</dbReference>
<feature type="binding site" evidence="14 15">
    <location>
        <begin position="59"/>
        <end position="62"/>
    </location>
    <ligand>
        <name>substrate</name>
    </ligand>
</feature>
<evidence type="ECO:0000256" key="3">
    <source>
        <dbReference type="ARBA" id="ARBA00004838"/>
    </source>
</evidence>
<dbReference type="InterPro" id="IPR015824">
    <property type="entry name" value="Phosphoglycerate_kinase_N"/>
</dbReference>
<evidence type="ECO:0000256" key="2">
    <source>
        <dbReference type="ARBA" id="ARBA00004496"/>
    </source>
</evidence>
<dbReference type="PIRSF" id="PIRSF000724">
    <property type="entry name" value="Pgk"/>
    <property type="match status" value="1"/>
</dbReference>
<comment type="subcellular location">
    <subcellularLocation>
        <location evidence="2 14">Cytoplasm</location>
    </subcellularLocation>
</comment>
<keyword evidence="10 14" id="KW-0547">Nucleotide-binding</keyword>
<dbReference type="FunFam" id="3.40.50.1260:FF:000002">
    <property type="entry name" value="Phosphoglycerate kinase"/>
    <property type="match status" value="1"/>
</dbReference>
<evidence type="ECO:0000256" key="11">
    <source>
        <dbReference type="ARBA" id="ARBA00022777"/>
    </source>
</evidence>
<feature type="binding site" evidence="14">
    <location>
        <position position="146"/>
    </location>
    <ligand>
        <name>substrate</name>
    </ligand>
</feature>
<evidence type="ECO:0000256" key="7">
    <source>
        <dbReference type="ARBA" id="ARBA00016471"/>
    </source>
</evidence>
<comment type="catalytic activity">
    <reaction evidence="1 14 17">
        <text>(2R)-3-phosphoglycerate + ATP = (2R)-3-phospho-glyceroyl phosphate + ADP</text>
        <dbReference type="Rhea" id="RHEA:14801"/>
        <dbReference type="ChEBI" id="CHEBI:30616"/>
        <dbReference type="ChEBI" id="CHEBI:57604"/>
        <dbReference type="ChEBI" id="CHEBI:58272"/>
        <dbReference type="ChEBI" id="CHEBI:456216"/>
        <dbReference type="EC" id="2.7.2.3"/>
    </reaction>
</comment>
<dbReference type="GO" id="GO:0005524">
    <property type="term" value="F:ATP binding"/>
    <property type="evidence" value="ECO:0007669"/>
    <property type="project" value="UniProtKB-KW"/>
</dbReference>
<evidence type="ECO:0000256" key="14">
    <source>
        <dbReference type="HAMAP-Rule" id="MF_00145"/>
    </source>
</evidence>
<evidence type="ECO:0000256" key="5">
    <source>
        <dbReference type="ARBA" id="ARBA00011245"/>
    </source>
</evidence>
<dbReference type="EC" id="2.7.2.3" evidence="6 14"/>
<dbReference type="eggNOG" id="COG0126">
    <property type="taxonomic scope" value="Bacteria"/>
</dbReference>
<feature type="binding site" evidence="15">
    <location>
        <position position="146"/>
    </location>
    <ligand>
        <name>(2R)-3-phosphoglycerate</name>
        <dbReference type="ChEBI" id="CHEBI:58272"/>
    </ligand>
</feature>
<evidence type="ECO:0000256" key="1">
    <source>
        <dbReference type="ARBA" id="ARBA00000642"/>
    </source>
</evidence>